<dbReference type="SMART" id="SM00331">
    <property type="entry name" value="PP2C_SIG"/>
    <property type="match status" value="1"/>
</dbReference>
<dbReference type="SMART" id="SM00448">
    <property type="entry name" value="REC"/>
    <property type="match status" value="1"/>
</dbReference>
<dbReference type="InterPro" id="IPR036457">
    <property type="entry name" value="PPM-type-like_dom_sf"/>
</dbReference>
<evidence type="ECO:0000256" key="1">
    <source>
        <dbReference type="ARBA" id="ARBA00022801"/>
    </source>
</evidence>
<keyword evidence="1" id="KW-0378">Hydrolase</keyword>
<dbReference type="EMBL" id="FUKI01000103">
    <property type="protein sequence ID" value="SJM92448.1"/>
    <property type="molecule type" value="Genomic_DNA"/>
</dbReference>
<dbReference type="Pfam" id="PF07228">
    <property type="entry name" value="SpoIIE"/>
    <property type="match status" value="1"/>
</dbReference>
<dbReference type="PANTHER" id="PTHR43156">
    <property type="entry name" value="STAGE II SPORULATION PROTEIN E-RELATED"/>
    <property type="match status" value="1"/>
</dbReference>
<evidence type="ECO:0000313" key="5">
    <source>
        <dbReference type="Proteomes" id="UP000195667"/>
    </source>
</evidence>
<dbReference type="AlphaFoldDB" id="A0A1R4H846"/>
<accession>A0A1R4H846</accession>
<name>A0A1R4H846_9GAMM</name>
<feature type="domain" description="Response regulatory" evidence="3">
    <location>
        <begin position="9"/>
        <end position="125"/>
    </location>
</feature>
<gene>
    <name evidence="4" type="ORF">CRENPOLYSF1_290009</name>
</gene>
<dbReference type="Gene3D" id="3.40.50.2300">
    <property type="match status" value="1"/>
</dbReference>
<dbReference type="CDD" id="cd17574">
    <property type="entry name" value="REC_OmpR"/>
    <property type="match status" value="1"/>
</dbReference>
<evidence type="ECO:0000313" key="4">
    <source>
        <dbReference type="EMBL" id="SJM92448.1"/>
    </source>
</evidence>
<dbReference type="Gene3D" id="3.60.40.10">
    <property type="entry name" value="PPM-type phosphatase domain"/>
    <property type="match status" value="1"/>
</dbReference>
<dbReference type="InterPro" id="IPR052016">
    <property type="entry name" value="Bact_Sigma-Reg"/>
</dbReference>
<dbReference type="SUPFAM" id="SSF81606">
    <property type="entry name" value="PP2C-like"/>
    <property type="match status" value="1"/>
</dbReference>
<dbReference type="GO" id="GO:0016791">
    <property type="term" value="F:phosphatase activity"/>
    <property type="evidence" value="ECO:0007669"/>
    <property type="project" value="TreeGrafter"/>
</dbReference>
<dbReference type="GO" id="GO:0000160">
    <property type="term" value="P:phosphorelay signal transduction system"/>
    <property type="evidence" value="ECO:0007669"/>
    <property type="project" value="InterPro"/>
</dbReference>
<dbReference type="PANTHER" id="PTHR43156:SF2">
    <property type="entry name" value="STAGE II SPORULATION PROTEIN E"/>
    <property type="match status" value="1"/>
</dbReference>
<reference evidence="5" key="1">
    <citation type="submission" date="2017-02" db="EMBL/GenBank/DDBJ databases">
        <authorList>
            <person name="Daims H."/>
        </authorList>
    </citation>
    <scope>NUCLEOTIDE SEQUENCE [LARGE SCALE GENOMIC DNA]</scope>
</reference>
<dbReference type="Pfam" id="PF00072">
    <property type="entry name" value="Response_reg"/>
    <property type="match status" value="1"/>
</dbReference>
<dbReference type="RefSeq" id="WP_087143401.1">
    <property type="nucleotide sequence ID" value="NZ_FUKI01000103.1"/>
</dbReference>
<feature type="modified residue" description="4-aspartylphosphate" evidence="2">
    <location>
        <position position="58"/>
    </location>
</feature>
<dbReference type="InterPro" id="IPR001789">
    <property type="entry name" value="Sig_transdc_resp-reg_receiver"/>
</dbReference>
<protein>
    <submittedName>
        <fullName evidence="4">Response regulator receiver protein</fullName>
    </submittedName>
</protein>
<sequence>MTNLLEFMHILVVEDTLLARTMLERSINKWGYQVSSVSNSSDALELLQREPIQFVITDWVMPGGDGVSLCRNIRAMNFPYYTYIILITAMDSNESAIEGLDAGADDFIRKPIQLDELRARIRAGERVLALEKSLQDRNIQLVDLSNNLLAAQDVINRDLHTAAKMQQELLPASSLNYFNVEIDWLFCPSTVVSGDIFNFFRLDETHIGFYSLDVAGHGVTAAMMSFTLFRLLTTEMQRGSPLKKSIDEHPYYQIVAPATVMEVLNSQFQTNAESWLYFTMVYGVVDITAQTIELSQAGHPNPIYIAKNEPVRFIGDGGFPIGLIDNAEYESIILNYRPGDRLILYSDGITECVGTNGEMFGCEQLLEFLEKNRCLSIQQVSKALNERIRSWRGNDEVFEDDISMLILEIGQ</sequence>
<dbReference type="InterPro" id="IPR011006">
    <property type="entry name" value="CheY-like_superfamily"/>
</dbReference>
<dbReference type="Proteomes" id="UP000195667">
    <property type="component" value="Unassembled WGS sequence"/>
</dbReference>
<evidence type="ECO:0000259" key="3">
    <source>
        <dbReference type="PROSITE" id="PS50110"/>
    </source>
</evidence>
<dbReference type="OrthoDB" id="9811749at2"/>
<dbReference type="PROSITE" id="PS50110">
    <property type="entry name" value="RESPONSE_REGULATORY"/>
    <property type="match status" value="1"/>
</dbReference>
<keyword evidence="2" id="KW-0597">Phosphoprotein</keyword>
<dbReference type="SUPFAM" id="SSF52172">
    <property type="entry name" value="CheY-like"/>
    <property type="match status" value="1"/>
</dbReference>
<evidence type="ECO:0000256" key="2">
    <source>
        <dbReference type="PROSITE-ProRule" id="PRU00169"/>
    </source>
</evidence>
<organism evidence="4 5">
    <name type="scientific">Crenothrix polyspora</name>
    <dbReference type="NCBI Taxonomy" id="360316"/>
    <lineage>
        <taxon>Bacteria</taxon>
        <taxon>Pseudomonadati</taxon>
        <taxon>Pseudomonadota</taxon>
        <taxon>Gammaproteobacteria</taxon>
        <taxon>Methylococcales</taxon>
        <taxon>Crenotrichaceae</taxon>
        <taxon>Crenothrix</taxon>
    </lineage>
</organism>
<keyword evidence="5" id="KW-1185">Reference proteome</keyword>
<dbReference type="InterPro" id="IPR001932">
    <property type="entry name" value="PPM-type_phosphatase-like_dom"/>
</dbReference>
<proteinExistence type="predicted"/>